<dbReference type="PROSITE" id="PS51335">
    <property type="entry name" value="ELMO"/>
    <property type="match status" value="1"/>
</dbReference>
<feature type="compositionally biased region" description="Polar residues" evidence="1">
    <location>
        <begin position="79"/>
        <end position="108"/>
    </location>
</feature>
<sequence>MDSSSSNSSFGDTDSDEDIDPNKLVRPKPENQKQNQIIGVPKPILSYSSSDSSSDSDSYHESNQSSSKKGKEAVRINHNFGSQNNIDKIQKSNETISSLQPPTFSQIPNIKAENQPKKKSDEISNERLHLKIENDKNSLEKTIQINNQNEWTSKQIKEAVNEVQSKSQVDTNRIFAPKVKATTEVKGIKAEENKIPKQNADKTNVKVESENLQIKKIDLIAPVAKNASFSSISSEESDRIDKKIDFLNSPEVKNPLKYQSKIQEKNSIDSVSSIDSRPSERPEKEKFNFEFPKDPLKDTEGSSKAKPQANPDQNAKKINLSSKYNLTDSNYSSSSDDSYKDEAEAPAKEPEEIKESPKPKYNIPPLKLNADKSKKAWKVQSVKNIPEADVQIVHKIPELKPAAKVGEKLKNNPSVLQNEEVKEGFAHQQTHEEIGLNIPRSSLDSINIEIDELKYYSFEDALQIFKKIKIPPKSMKNPGFFSKFCGCCGASSVKLTQEQTDDCEKMLGFSYVDFDMSVGFHKSLLLSVYGSLTSEKNWPSGTNSWKKIGISSFEKEIKGKGVPEFLLFMLFMTNYFTNPIKDMLQESNIQEQKFPFTVTLLKLGNVVIKVLNENKLNKFIKSNNKTLEVIFFFYAGVVLYWHKIFTQSEWSVKQLDNIYNKTLKKAMGGPNDLILSARSVFAKQGKDVNL</sequence>
<feature type="compositionally biased region" description="Low complexity" evidence="1">
    <location>
        <begin position="1"/>
        <end position="12"/>
    </location>
</feature>
<evidence type="ECO:0000313" key="4">
    <source>
        <dbReference type="Proteomes" id="UP001162131"/>
    </source>
</evidence>
<organism evidence="3 4">
    <name type="scientific">Blepharisma stoltei</name>
    <dbReference type="NCBI Taxonomy" id="1481888"/>
    <lineage>
        <taxon>Eukaryota</taxon>
        <taxon>Sar</taxon>
        <taxon>Alveolata</taxon>
        <taxon>Ciliophora</taxon>
        <taxon>Postciliodesmatophora</taxon>
        <taxon>Heterotrichea</taxon>
        <taxon>Heterotrichida</taxon>
        <taxon>Blepharismidae</taxon>
        <taxon>Blepharisma</taxon>
    </lineage>
</organism>
<keyword evidence="4" id="KW-1185">Reference proteome</keyword>
<dbReference type="EMBL" id="CAJZBQ010000004">
    <property type="protein sequence ID" value="CAG9311206.1"/>
    <property type="molecule type" value="Genomic_DNA"/>
</dbReference>
<evidence type="ECO:0000313" key="3">
    <source>
        <dbReference type="EMBL" id="CAG9311206.1"/>
    </source>
</evidence>
<reference evidence="3" key="1">
    <citation type="submission" date="2021-09" db="EMBL/GenBank/DDBJ databases">
        <authorList>
            <consortium name="AG Swart"/>
            <person name="Singh M."/>
            <person name="Singh A."/>
            <person name="Seah K."/>
            <person name="Emmerich C."/>
        </authorList>
    </citation>
    <scope>NUCLEOTIDE SEQUENCE</scope>
    <source>
        <strain evidence="3">ATCC30299</strain>
    </source>
</reference>
<feature type="compositionally biased region" description="Basic and acidic residues" evidence="1">
    <location>
        <begin position="337"/>
        <end position="358"/>
    </location>
</feature>
<feature type="compositionally biased region" description="Low complexity" evidence="1">
    <location>
        <begin position="46"/>
        <end position="67"/>
    </location>
</feature>
<dbReference type="AlphaFoldDB" id="A0AAU9I9R0"/>
<feature type="region of interest" description="Disordered" evidence="1">
    <location>
        <begin position="1"/>
        <end position="124"/>
    </location>
</feature>
<feature type="compositionally biased region" description="Basic and acidic residues" evidence="1">
    <location>
        <begin position="114"/>
        <end position="124"/>
    </location>
</feature>
<feature type="compositionally biased region" description="Basic and acidic residues" evidence="1">
    <location>
        <begin position="20"/>
        <end position="31"/>
    </location>
</feature>
<name>A0AAU9I9R0_9CILI</name>
<dbReference type="InterPro" id="IPR006816">
    <property type="entry name" value="ELMO_dom"/>
</dbReference>
<feature type="compositionally biased region" description="Basic and acidic residues" evidence="1">
    <location>
        <begin position="236"/>
        <end position="245"/>
    </location>
</feature>
<protein>
    <recommendedName>
        <fullName evidence="2">ELMO domain-containing protein</fullName>
    </recommendedName>
</protein>
<evidence type="ECO:0000259" key="2">
    <source>
        <dbReference type="PROSITE" id="PS51335"/>
    </source>
</evidence>
<feature type="region of interest" description="Disordered" evidence="1">
    <location>
        <begin position="228"/>
        <end position="367"/>
    </location>
</feature>
<dbReference type="Proteomes" id="UP001162131">
    <property type="component" value="Unassembled WGS sequence"/>
</dbReference>
<feature type="compositionally biased region" description="Basic and acidic residues" evidence="1">
    <location>
        <begin position="277"/>
        <end position="303"/>
    </location>
</feature>
<comment type="caution">
    <text evidence="3">The sequence shown here is derived from an EMBL/GenBank/DDBJ whole genome shotgun (WGS) entry which is preliminary data.</text>
</comment>
<proteinExistence type="predicted"/>
<evidence type="ECO:0000256" key="1">
    <source>
        <dbReference type="SAM" id="MobiDB-lite"/>
    </source>
</evidence>
<accession>A0AAU9I9R0</accession>
<gene>
    <name evidence="3" type="ORF">BSTOLATCC_MIC3498</name>
</gene>
<feature type="domain" description="ELMO" evidence="2">
    <location>
        <begin position="520"/>
        <end position="670"/>
    </location>
</feature>